<gene>
    <name evidence="2" type="primary">LOC101492585</name>
</gene>
<dbReference type="PaxDb" id="3827-XP_004507180.1"/>
<evidence type="ECO:0000313" key="2">
    <source>
        <dbReference type="RefSeq" id="XP_004507180.1"/>
    </source>
</evidence>
<dbReference type="PANTHER" id="PTHR33912">
    <property type="entry name" value="OS01G0939400 PROTEIN"/>
    <property type="match status" value="1"/>
</dbReference>
<dbReference type="RefSeq" id="XP_004507180.1">
    <property type="nucleotide sequence ID" value="XM_004507123.1"/>
</dbReference>
<dbReference type="PANTHER" id="PTHR33912:SF5">
    <property type="entry name" value="F22G5.17"/>
    <property type="match status" value="1"/>
</dbReference>
<dbReference type="OrthoDB" id="773117at2759"/>
<evidence type="ECO:0000313" key="1">
    <source>
        <dbReference type="Proteomes" id="UP000087171"/>
    </source>
</evidence>
<reference evidence="2" key="2">
    <citation type="submission" date="2025-08" db="UniProtKB">
        <authorList>
            <consortium name="RefSeq"/>
        </authorList>
    </citation>
    <scope>IDENTIFICATION</scope>
    <source>
        <tissue evidence="2">Etiolated seedlings</tissue>
    </source>
</reference>
<organism evidence="1 2">
    <name type="scientific">Cicer arietinum</name>
    <name type="common">Chickpea</name>
    <name type="synonym">Garbanzo</name>
    <dbReference type="NCBI Taxonomy" id="3827"/>
    <lineage>
        <taxon>Eukaryota</taxon>
        <taxon>Viridiplantae</taxon>
        <taxon>Streptophyta</taxon>
        <taxon>Embryophyta</taxon>
        <taxon>Tracheophyta</taxon>
        <taxon>Spermatophyta</taxon>
        <taxon>Magnoliopsida</taxon>
        <taxon>eudicotyledons</taxon>
        <taxon>Gunneridae</taxon>
        <taxon>Pentapetalae</taxon>
        <taxon>rosids</taxon>
        <taxon>fabids</taxon>
        <taxon>Fabales</taxon>
        <taxon>Fabaceae</taxon>
        <taxon>Papilionoideae</taxon>
        <taxon>50 kb inversion clade</taxon>
        <taxon>NPAAA clade</taxon>
        <taxon>Hologalegina</taxon>
        <taxon>IRL clade</taxon>
        <taxon>Cicereae</taxon>
        <taxon>Cicer</taxon>
    </lineage>
</organism>
<dbReference type="AlphaFoldDB" id="A0A1S2YMT0"/>
<proteinExistence type="predicted"/>
<name>A0A1S2YMT0_CICAR</name>
<reference evidence="1" key="1">
    <citation type="journal article" date="2013" name="Nat. Biotechnol.">
        <title>Draft genome sequence of chickpea (Cicer arietinum) provides a resource for trait improvement.</title>
        <authorList>
            <person name="Varshney R.K."/>
            <person name="Song C."/>
            <person name="Saxena R.K."/>
            <person name="Azam S."/>
            <person name="Yu S."/>
            <person name="Sharpe A.G."/>
            <person name="Cannon S."/>
            <person name="Baek J."/>
            <person name="Rosen B.D."/>
            <person name="Tar'an B."/>
            <person name="Millan T."/>
            <person name="Zhang X."/>
            <person name="Ramsay L.D."/>
            <person name="Iwata A."/>
            <person name="Wang Y."/>
            <person name="Nelson W."/>
            <person name="Farmer A.D."/>
            <person name="Gaur P.M."/>
            <person name="Soderlund C."/>
            <person name="Penmetsa R.V."/>
            <person name="Xu C."/>
            <person name="Bharti A.K."/>
            <person name="He W."/>
            <person name="Winter P."/>
            <person name="Zhao S."/>
            <person name="Hane J.K."/>
            <person name="Carrasquilla-Garcia N."/>
            <person name="Condie J.A."/>
            <person name="Upadhyaya H.D."/>
            <person name="Luo M.C."/>
            <person name="Thudi M."/>
            <person name="Gowda C.L."/>
            <person name="Singh N.P."/>
            <person name="Lichtenzveig J."/>
            <person name="Gali K.K."/>
            <person name="Rubio J."/>
            <person name="Nadarajan N."/>
            <person name="Dolezel J."/>
            <person name="Bansal K.C."/>
            <person name="Xu X."/>
            <person name="Edwards D."/>
            <person name="Zhang G."/>
            <person name="Kahl G."/>
            <person name="Gil J."/>
            <person name="Singh K.B."/>
            <person name="Datta S.K."/>
            <person name="Jackson S.A."/>
            <person name="Wang J."/>
            <person name="Cook D.R."/>
        </authorList>
    </citation>
    <scope>NUCLEOTIDE SEQUENCE [LARGE SCALE GENOMIC DNA]</scope>
    <source>
        <strain evidence="1">cv. CDC Frontier</strain>
    </source>
</reference>
<dbReference type="Proteomes" id="UP000087171">
    <property type="component" value="Chromosome Ca6"/>
</dbReference>
<sequence>MENKANLINMRTKGCSTRLKKHAPSFIEISDRPTNPFAPSIDSSNAIPLLSPLILNPQTETTIQTQMLQNNGNYGNAINNEAMSSHSSSNMQSNVWKHPAMAPFSESSSLCNFLQKQCVIVNNTQ</sequence>
<protein>
    <submittedName>
        <fullName evidence="2">Uncharacterized protein LOC101492585</fullName>
    </submittedName>
</protein>
<dbReference type="InterPro" id="IPR040381">
    <property type="entry name" value="At4g14450-like"/>
</dbReference>
<keyword evidence="1" id="KW-1185">Reference proteome</keyword>
<accession>A0A1S2YMT0</accession>